<evidence type="ECO:0008006" key="3">
    <source>
        <dbReference type="Google" id="ProtNLM"/>
    </source>
</evidence>
<reference evidence="1 2" key="1">
    <citation type="journal article" date="2019" name="Emerg. Microbes Infect.">
        <title>Comprehensive subspecies identification of 175 nontuberculous mycobacteria species based on 7547 genomic profiles.</title>
        <authorList>
            <person name="Matsumoto Y."/>
            <person name="Kinjo T."/>
            <person name="Motooka D."/>
            <person name="Nabeya D."/>
            <person name="Jung N."/>
            <person name="Uechi K."/>
            <person name="Horii T."/>
            <person name="Iida T."/>
            <person name="Fujita J."/>
            <person name="Nakamura S."/>
        </authorList>
    </citation>
    <scope>NUCLEOTIDE SEQUENCE [LARGE SCALE GENOMIC DNA]</scope>
    <source>
        <strain evidence="1 2">JCM 30395</strain>
    </source>
</reference>
<organism evidence="1 2">
    <name type="scientific">Mycolicibacterium sarraceniae</name>
    <dbReference type="NCBI Taxonomy" id="1534348"/>
    <lineage>
        <taxon>Bacteria</taxon>
        <taxon>Bacillati</taxon>
        <taxon>Actinomycetota</taxon>
        <taxon>Actinomycetes</taxon>
        <taxon>Mycobacteriales</taxon>
        <taxon>Mycobacteriaceae</taxon>
        <taxon>Mycolicibacterium</taxon>
    </lineage>
</organism>
<keyword evidence="2" id="KW-1185">Reference proteome</keyword>
<accession>A0A7I7SVD7</accession>
<dbReference type="Proteomes" id="UP000466445">
    <property type="component" value="Chromosome"/>
</dbReference>
<proteinExistence type="predicted"/>
<dbReference type="AlphaFoldDB" id="A0A7I7SVD7"/>
<protein>
    <recommendedName>
        <fullName evidence="3">Peptidase</fullName>
    </recommendedName>
</protein>
<evidence type="ECO:0000313" key="2">
    <source>
        <dbReference type="Proteomes" id="UP000466445"/>
    </source>
</evidence>
<evidence type="ECO:0000313" key="1">
    <source>
        <dbReference type="EMBL" id="BBY60570.1"/>
    </source>
</evidence>
<sequence length="249" mass="26719">MHETHSSTPTPMPLADGRTLHFLGFDSAPTTGLLTRVAAEIDSAVAAVVSFWGDDWSREVVIAGADSAAQFTAWTRWPSGPQWVDVAAAAVADTVDPARRIATGQRMVFAPGAARMSDAALRIVLRHELLHYATRADTALDAPRWLAEGVADFVGRPAAPKPGPAAADTLAQLPAEADFNGVGSAQSLAYDRAWWFARFIADRYGTATLKQLYIRAGGAAHLNSAAALRDVLGVEEGQLFSVWRRWLAR</sequence>
<gene>
    <name evidence="1" type="ORF">MSAR_37060</name>
</gene>
<dbReference type="KEGG" id="msar:MSAR_37060"/>
<dbReference type="EMBL" id="AP022595">
    <property type="protein sequence ID" value="BBY60570.1"/>
    <property type="molecule type" value="Genomic_DNA"/>
</dbReference>
<name>A0A7I7SVD7_9MYCO</name>